<evidence type="ECO:0000313" key="3">
    <source>
        <dbReference type="Proteomes" id="UP000765509"/>
    </source>
</evidence>
<dbReference type="Proteomes" id="UP000765509">
    <property type="component" value="Unassembled WGS sequence"/>
</dbReference>
<comment type="caution">
    <text evidence="2">The sequence shown here is derived from an EMBL/GenBank/DDBJ whole genome shotgun (WGS) entry which is preliminary data.</text>
</comment>
<dbReference type="EMBL" id="AVOT02057208">
    <property type="protein sequence ID" value="MBW0551376.1"/>
    <property type="molecule type" value="Genomic_DNA"/>
</dbReference>
<evidence type="ECO:0000256" key="1">
    <source>
        <dbReference type="SAM" id="MobiDB-lite"/>
    </source>
</evidence>
<keyword evidence="3" id="KW-1185">Reference proteome</keyword>
<feature type="compositionally biased region" description="Basic and acidic residues" evidence="1">
    <location>
        <begin position="1"/>
        <end position="18"/>
    </location>
</feature>
<accession>A0A9Q3P9B1</accession>
<dbReference type="AlphaFoldDB" id="A0A9Q3P9B1"/>
<protein>
    <submittedName>
        <fullName evidence="2">Uncharacterized protein</fullName>
    </submittedName>
</protein>
<dbReference type="OrthoDB" id="2496178at2759"/>
<sequence length="210" mass="23582">MNQSKEISKESLPYEKLRPTRQASKPWDQSRLLSYLREAAVTRERPICDDATEFCVSAKTDTTPVHHPTTSANSSQNCGNRYGPISNAPNEKIIDCLNYGNYEYHCPKASCHTGNKTTAVTNATLAENALYFENCFSEDSRKNVTKIWPDAFIAHNVQGKLTVTSAHTVDDKLVKTPLKGAFTCTWVNRTDRNNQRPWCNDCVFVGSGER</sequence>
<evidence type="ECO:0000313" key="2">
    <source>
        <dbReference type="EMBL" id="MBW0551376.1"/>
    </source>
</evidence>
<name>A0A9Q3P9B1_9BASI</name>
<organism evidence="2 3">
    <name type="scientific">Austropuccinia psidii MF-1</name>
    <dbReference type="NCBI Taxonomy" id="1389203"/>
    <lineage>
        <taxon>Eukaryota</taxon>
        <taxon>Fungi</taxon>
        <taxon>Dikarya</taxon>
        <taxon>Basidiomycota</taxon>
        <taxon>Pucciniomycotina</taxon>
        <taxon>Pucciniomycetes</taxon>
        <taxon>Pucciniales</taxon>
        <taxon>Sphaerophragmiaceae</taxon>
        <taxon>Austropuccinia</taxon>
    </lineage>
</organism>
<reference evidence="2" key="1">
    <citation type="submission" date="2021-03" db="EMBL/GenBank/DDBJ databases">
        <title>Draft genome sequence of rust myrtle Austropuccinia psidii MF-1, a brazilian biotype.</title>
        <authorList>
            <person name="Quecine M.C."/>
            <person name="Pachon D.M.R."/>
            <person name="Bonatelli M.L."/>
            <person name="Correr F.H."/>
            <person name="Franceschini L.M."/>
            <person name="Leite T.F."/>
            <person name="Margarido G.R.A."/>
            <person name="Almeida C.A."/>
            <person name="Ferrarezi J.A."/>
            <person name="Labate C.A."/>
        </authorList>
    </citation>
    <scope>NUCLEOTIDE SEQUENCE</scope>
    <source>
        <strain evidence="2">MF-1</strain>
    </source>
</reference>
<feature type="region of interest" description="Disordered" evidence="1">
    <location>
        <begin position="1"/>
        <end position="27"/>
    </location>
</feature>
<proteinExistence type="predicted"/>
<gene>
    <name evidence="2" type="ORF">O181_091091</name>
</gene>